<dbReference type="GO" id="GO:0046983">
    <property type="term" value="F:protein dimerization activity"/>
    <property type="evidence" value="ECO:0007669"/>
    <property type="project" value="InterPro"/>
</dbReference>
<proteinExistence type="predicted"/>
<dbReference type="PANTHER" id="PTHR25952">
    <property type="entry name" value="ENDO/EXONUCLEASE/PHOSPHATASE DOMAIN-CONTAINING PROTEIN"/>
    <property type="match status" value="1"/>
</dbReference>
<name>A0A4X1VQ50_PIG</name>
<dbReference type="Ensembl" id="ENSSSCT00070052206.1">
    <property type="protein sequence ID" value="ENSSSCP00070044179.1"/>
    <property type="gene ID" value="ENSSSCG00070026078.1"/>
</dbReference>
<dbReference type="InterPro" id="IPR053179">
    <property type="entry name" value="LINE-1_ORF2_RT/EN"/>
</dbReference>
<sequence length="216" mass="25250">MAVVLLSFIHQPVECFPVSHLSPEHIYTEAETKTQKIKYLGIHLTKEVKDLYAENYKTLIKEIKEDVKKWKDIPCSWIGKINIVKMAILPKAIYRFNAIPITLSMTFFTELEQTIQTFIWNNKRPRIAQAILRNKNQAGGITSPDFKKYYKATVIKTVWYWYQNRQTDQWNRIENPEINPDTYGQLIFDKGGKNIKWEKVYSASIAGKPGQLHAKQ</sequence>
<organism evidence="2 3">
    <name type="scientific">Sus scrofa</name>
    <name type="common">Pig</name>
    <dbReference type="NCBI Taxonomy" id="9823"/>
    <lineage>
        <taxon>Eukaryota</taxon>
        <taxon>Metazoa</taxon>
        <taxon>Chordata</taxon>
        <taxon>Craniata</taxon>
        <taxon>Vertebrata</taxon>
        <taxon>Euteleostomi</taxon>
        <taxon>Mammalia</taxon>
        <taxon>Eutheria</taxon>
        <taxon>Laurasiatheria</taxon>
        <taxon>Artiodactyla</taxon>
        <taxon>Suina</taxon>
        <taxon>Suidae</taxon>
        <taxon>Sus</taxon>
    </lineage>
</organism>
<dbReference type="AlphaFoldDB" id="A0A4X1VQ50"/>
<accession>A0A4X1VQ50</accession>
<evidence type="ECO:0000313" key="2">
    <source>
        <dbReference type="Ensembl" id="ENSSSCP00070044179.1"/>
    </source>
</evidence>
<evidence type="ECO:0000259" key="1">
    <source>
        <dbReference type="Pfam" id="PF16178"/>
    </source>
</evidence>
<evidence type="ECO:0000313" key="3">
    <source>
        <dbReference type="Proteomes" id="UP000314985"/>
    </source>
</evidence>
<dbReference type="Pfam" id="PF16178">
    <property type="entry name" value="Anoct_dimer"/>
    <property type="match status" value="1"/>
</dbReference>
<dbReference type="PANTHER" id="PTHR25952:SF255">
    <property type="entry name" value="LINE-1 RETROTRANSPOSABLE ELEMENT ORF2 PROTEIN"/>
    <property type="match status" value="1"/>
</dbReference>
<dbReference type="Proteomes" id="UP000314985">
    <property type="component" value="Chromosome 6"/>
</dbReference>
<protein>
    <recommendedName>
        <fullName evidence="1">Anoctamin dimerisation domain-containing protein</fullName>
    </recommendedName>
</protein>
<feature type="domain" description="Anoctamin dimerisation" evidence="1">
    <location>
        <begin position="21"/>
        <end position="136"/>
    </location>
</feature>
<reference evidence="2" key="2">
    <citation type="submission" date="2025-08" db="UniProtKB">
        <authorList>
            <consortium name="Ensembl"/>
        </authorList>
    </citation>
    <scope>IDENTIFICATION</scope>
</reference>
<reference evidence="2 3" key="1">
    <citation type="submission" date="2017-08" db="EMBL/GenBank/DDBJ databases">
        <title>USMARCv1.0.</title>
        <authorList>
            <person name="Hannum G.I."/>
            <person name="Koren S."/>
            <person name="Schroeder S.G."/>
            <person name="Chin S.C."/>
            <person name="Nonneman D.J."/>
            <person name="Becker S.A."/>
            <person name="Rosen B.D."/>
            <person name="Bickhart D.M."/>
            <person name="Putnam N.H."/>
            <person name="Green R.E."/>
            <person name="Tuggle C.K."/>
            <person name="Liu H."/>
            <person name="Rohrer G.A."/>
            <person name="Warr A."/>
            <person name="Hall R."/>
            <person name="Kim K."/>
            <person name="Hume D.A."/>
            <person name="Talbot R."/>
            <person name="Chow W."/>
            <person name="Howe K."/>
            <person name="Schwartz A.S."/>
            <person name="Watson M."/>
            <person name="Archibald A.L."/>
            <person name="Phillippy A.M."/>
            <person name="Smith T.P.L."/>
        </authorList>
    </citation>
    <scope>NUCLEOTIDE SEQUENCE [LARGE SCALE GENOMIC DNA]</scope>
</reference>
<dbReference type="InterPro" id="IPR032394">
    <property type="entry name" value="Anoct_dimer"/>
</dbReference>